<name>A0AAE3EU92_9FLAO</name>
<dbReference type="RefSeq" id="WP_317901700.1">
    <property type="nucleotide sequence ID" value="NZ_JAIRBC010000009.1"/>
</dbReference>
<dbReference type="GO" id="GO:0016787">
    <property type="term" value="F:hydrolase activity"/>
    <property type="evidence" value="ECO:0007669"/>
    <property type="project" value="UniProtKB-KW"/>
</dbReference>
<evidence type="ECO:0000313" key="2">
    <source>
        <dbReference type="Proteomes" id="UP001200642"/>
    </source>
</evidence>
<comment type="caution">
    <text evidence="1">The sequence shown here is derived from an EMBL/GenBank/DDBJ whole genome shotgun (WGS) entry which is preliminary data.</text>
</comment>
<organism evidence="1 2">
    <name type="scientific">Cerina litoralis</name>
    <dbReference type="NCBI Taxonomy" id="2874477"/>
    <lineage>
        <taxon>Bacteria</taxon>
        <taxon>Pseudomonadati</taxon>
        <taxon>Bacteroidota</taxon>
        <taxon>Flavobacteriia</taxon>
        <taxon>Flavobacteriales</taxon>
        <taxon>Flavobacteriaceae</taxon>
        <taxon>Cerina</taxon>
    </lineage>
</organism>
<keyword evidence="2" id="KW-1185">Reference proteome</keyword>
<dbReference type="InterPro" id="IPR018550">
    <property type="entry name" value="Lipid-A_deacylase-rel"/>
</dbReference>
<dbReference type="Pfam" id="PF09411">
    <property type="entry name" value="PagL"/>
    <property type="match status" value="1"/>
</dbReference>
<sequence>MSLRLLILFFLSAVFCFGQTDKRHRKSTVDISEFYGSILLHNPDISHLITAHPMGVILSYNKKTYGLKEWEQAYNYPDVGGSFIYQEMNNGTLGRNFGLYAHYNFYFFKRNLQFRLAQGLAYNTHPYDKNHNFRNNAYGSHILSSTYLMLNYHRENIIDGLGFKTGISLVHYSNANVKAPNTSTNTIAFNLGLVYDLDGGKAAYYVPPTELEKISEPVRLNLVFRSGVNESDVVNSGQFPFYILSAYADKRLSRKSAVQLGGDVFFSNFLKELILYQSISFPEESVDPDTDYKRVGLFAGYELFINKMSLLGQFGYYVYYPYDFEGRTYLRIGMKYYFNKKIFGAITLKSHGAKAEAVEFGIGVRL</sequence>
<evidence type="ECO:0000313" key="1">
    <source>
        <dbReference type="EMBL" id="MCG2460555.1"/>
    </source>
</evidence>
<accession>A0AAE3EU92</accession>
<reference evidence="1" key="1">
    <citation type="submission" date="2023-02" db="EMBL/GenBank/DDBJ databases">
        <title>Genome of Flavobacteriaceae gen. nov. sp. strain F89.</title>
        <authorList>
            <person name="Wang Y."/>
        </authorList>
    </citation>
    <scope>NUCLEOTIDE SEQUENCE</scope>
    <source>
        <strain evidence="1">F89</strain>
    </source>
</reference>
<dbReference type="AlphaFoldDB" id="A0AAE3EU92"/>
<proteinExistence type="predicted"/>
<dbReference type="Gene3D" id="2.40.160.20">
    <property type="match status" value="1"/>
</dbReference>
<dbReference type="EMBL" id="JAIRBC010000009">
    <property type="protein sequence ID" value="MCG2460555.1"/>
    <property type="molecule type" value="Genomic_DNA"/>
</dbReference>
<dbReference type="Proteomes" id="UP001200642">
    <property type="component" value="Unassembled WGS sequence"/>
</dbReference>
<protein>
    <submittedName>
        <fullName evidence="1">Acyloxyacyl hydrolase</fullName>
    </submittedName>
</protein>
<keyword evidence="1" id="KW-0378">Hydrolase</keyword>
<gene>
    <name evidence="1" type="ORF">K8352_07335</name>
</gene>